<dbReference type="Gene3D" id="3.40.430.10">
    <property type="entry name" value="Dihydrofolate Reductase, subunit A"/>
    <property type="match status" value="1"/>
</dbReference>
<dbReference type="PANTHER" id="PTHR38011:SF7">
    <property type="entry name" value="2,5-DIAMINO-6-RIBOSYLAMINO-4(3H)-PYRIMIDINONE 5'-PHOSPHATE REDUCTASE"/>
    <property type="match status" value="1"/>
</dbReference>
<evidence type="ECO:0000313" key="5">
    <source>
        <dbReference type="EMBL" id="MBJ7602391.1"/>
    </source>
</evidence>
<protein>
    <submittedName>
        <fullName evidence="5">Dihydrofolate reductase family protein</fullName>
    </submittedName>
</protein>
<dbReference type="RefSeq" id="WP_338176874.1">
    <property type="nucleotide sequence ID" value="NZ_JAEKNQ010000019.1"/>
</dbReference>
<evidence type="ECO:0000313" key="6">
    <source>
        <dbReference type="Proteomes" id="UP000620075"/>
    </source>
</evidence>
<dbReference type="GO" id="GO:0009231">
    <property type="term" value="P:riboflavin biosynthetic process"/>
    <property type="evidence" value="ECO:0007669"/>
    <property type="project" value="InterPro"/>
</dbReference>
<evidence type="ECO:0000256" key="3">
    <source>
        <dbReference type="ARBA" id="ARBA00023002"/>
    </source>
</evidence>
<dbReference type="Proteomes" id="UP000620075">
    <property type="component" value="Unassembled WGS sequence"/>
</dbReference>
<dbReference type="EMBL" id="JAEKNQ010000019">
    <property type="protein sequence ID" value="MBJ7602391.1"/>
    <property type="molecule type" value="Genomic_DNA"/>
</dbReference>
<dbReference type="InterPro" id="IPR024072">
    <property type="entry name" value="DHFR-like_dom_sf"/>
</dbReference>
<dbReference type="PANTHER" id="PTHR38011">
    <property type="entry name" value="DIHYDROFOLATE REDUCTASE FAMILY PROTEIN (AFU_ORTHOLOGUE AFUA_8G06820)"/>
    <property type="match status" value="1"/>
</dbReference>
<comment type="caution">
    <text evidence="5">The sequence shown here is derived from an EMBL/GenBank/DDBJ whole genome shotgun (WGS) entry which is preliminary data.</text>
</comment>
<accession>A0A934NBF4</accession>
<keyword evidence="2" id="KW-0521">NADP</keyword>
<comment type="pathway">
    <text evidence="1">Cofactor biosynthesis; riboflavin biosynthesis.</text>
</comment>
<dbReference type="AlphaFoldDB" id="A0A934NBF4"/>
<organism evidence="5 6">
    <name type="scientific">Candidatus Dormiibacter inghamiae</name>
    <dbReference type="NCBI Taxonomy" id="3127013"/>
    <lineage>
        <taxon>Bacteria</taxon>
        <taxon>Bacillati</taxon>
        <taxon>Candidatus Dormiibacterota</taxon>
        <taxon>Candidatus Dormibacteria</taxon>
        <taxon>Candidatus Dormibacterales</taxon>
        <taxon>Candidatus Dormibacteraceae</taxon>
        <taxon>Candidatus Dormiibacter</taxon>
    </lineage>
</organism>
<name>A0A934NBF4_9BACT</name>
<sequence length="263" mass="27339">MEPLLTLVTEPTADGELPPDLSRLYGGGLQLATGSLSANFVTSIDGVAALERRRRSGSAVSDRNPADRFIMGLLRALADAVITGAATLRSEGGQLWSAAQLGPPEADGYRSLAKPDPLLVVVTARGEVDPAEPALGQGALVLTSDEAAASLRRRLPAKCEVKSLGTAPLRGGTIKEAVLAHGCRRLLTEGGPHLVGSFVADGAVDELFLTVAPVLAGRQADANRLGLLEGLALPVGSFAQARLRTVKTSGSYLFLRYGLNQPD</sequence>
<proteinExistence type="predicted"/>
<dbReference type="Pfam" id="PF01872">
    <property type="entry name" value="RibD_C"/>
    <property type="match status" value="1"/>
</dbReference>
<evidence type="ECO:0000256" key="1">
    <source>
        <dbReference type="ARBA" id="ARBA00005104"/>
    </source>
</evidence>
<dbReference type="InterPro" id="IPR050765">
    <property type="entry name" value="Riboflavin_Biosynth_HTPR"/>
</dbReference>
<dbReference type="GO" id="GO:0008703">
    <property type="term" value="F:5-amino-6-(5-phosphoribosylamino)uracil reductase activity"/>
    <property type="evidence" value="ECO:0007669"/>
    <property type="project" value="InterPro"/>
</dbReference>
<evidence type="ECO:0000259" key="4">
    <source>
        <dbReference type="Pfam" id="PF01872"/>
    </source>
</evidence>
<evidence type="ECO:0000256" key="2">
    <source>
        <dbReference type="ARBA" id="ARBA00022857"/>
    </source>
</evidence>
<gene>
    <name evidence="5" type="ORF">JF888_04245</name>
</gene>
<reference evidence="5 6" key="1">
    <citation type="submission" date="2020-10" db="EMBL/GenBank/DDBJ databases">
        <title>Ca. Dormibacterota MAGs.</title>
        <authorList>
            <person name="Montgomery K."/>
        </authorList>
    </citation>
    <scope>NUCLEOTIDE SEQUENCE [LARGE SCALE GENOMIC DNA]</scope>
    <source>
        <strain evidence="5">SC8811_S16_3</strain>
    </source>
</reference>
<feature type="domain" description="Bacterial bifunctional deaminase-reductase C-terminal" evidence="4">
    <location>
        <begin position="37"/>
        <end position="220"/>
    </location>
</feature>
<dbReference type="SUPFAM" id="SSF53597">
    <property type="entry name" value="Dihydrofolate reductase-like"/>
    <property type="match status" value="1"/>
</dbReference>
<keyword evidence="3" id="KW-0560">Oxidoreductase</keyword>
<dbReference type="InterPro" id="IPR002734">
    <property type="entry name" value="RibDG_C"/>
</dbReference>